<dbReference type="InterPro" id="IPR006315">
    <property type="entry name" value="OM_autotransptr_brl_dom"/>
</dbReference>
<feature type="domain" description="Autotransporter" evidence="3">
    <location>
        <begin position="658"/>
        <end position="932"/>
    </location>
</feature>
<dbReference type="CDD" id="cd01344">
    <property type="entry name" value="PL2_Passenger_AT"/>
    <property type="match status" value="1"/>
</dbReference>
<dbReference type="EMBL" id="BMXY01000001">
    <property type="protein sequence ID" value="GGZ51589.1"/>
    <property type="molecule type" value="Genomic_DNA"/>
</dbReference>
<dbReference type="SMART" id="SM00869">
    <property type="entry name" value="Autotransporter"/>
    <property type="match status" value="1"/>
</dbReference>
<organism evidence="4 5">
    <name type="scientific">Cognatilysobacter xinjiangensis</name>
    <dbReference type="NCBI Taxonomy" id="546892"/>
    <lineage>
        <taxon>Bacteria</taxon>
        <taxon>Pseudomonadati</taxon>
        <taxon>Pseudomonadota</taxon>
        <taxon>Gammaproteobacteria</taxon>
        <taxon>Lysobacterales</taxon>
        <taxon>Lysobacteraceae</taxon>
        <taxon>Cognatilysobacter</taxon>
    </lineage>
</organism>
<reference evidence="5" key="1">
    <citation type="journal article" date="2019" name="Int. J. Syst. Evol. Microbiol.">
        <title>The Global Catalogue of Microorganisms (GCM) 10K type strain sequencing project: providing services to taxonomists for standard genome sequencing and annotation.</title>
        <authorList>
            <consortium name="The Broad Institute Genomics Platform"/>
            <consortium name="The Broad Institute Genome Sequencing Center for Infectious Disease"/>
            <person name="Wu L."/>
            <person name="Ma J."/>
        </authorList>
    </citation>
    <scope>NUCLEOTIDE SEQUENCE [LARGE SCALE GENOMIC DNA]</scope>
    <source>
        <strain evidence="5">KCTC 22558</strain>
    </source>
</reference>
<dbReference type="Gene3D" id="2.160.20.20">
    <property type="match status" value="1"/>
</dbReference>
<evidence type="ECO:0000259" key="3">
    <source>
        <dbReference type="PROSITE" id="PS51208"/>
    </source>
</evidence>
<feature type="chain" id="PRO_5046968094" description="Autotransporter domain-containing protein" evidence="2">
    <location>
        <begin position="38"/>
        <end position="932"/>
    </location>
</feature>
<dbReference type="Pfam" id="PF18883">
    <property type="entry name" value="AC_1"/>
    <property type="match status" value="1"/>
</dbReference>
<evidence type="ECO:0000313" key="4">
    <source>
        <dbReference type="EMBL" id="GGZ51589.1"/>
    </source>
</evidence>
<dbReference type="SUPFAM" id="SSF103515">
    <property type="entry name" value="Autotransporter"/>
    <property type="match status" value="1"/>
</dbReference>
<evidence type="ECO:0000256" key="2">
    <source>
        <dbReference type="SAM" id="SignalP"/>
    </source>
</evidence>
<dbReference type="InterPro" id="IPR011050">
    <property type="entry name" value="Pectin_lyase_fold/virulence"/>
</dbReference>
<dbReference type="InterPro" id="IPR036709">
    <property type="entry name" value="Autotransporte_beta_dom_sf"/>
</dbReference>
<feature type="compositionally biased region" description="Pro residues" evidence="1">
    <location>
        <begin position="584"/>
        <end position="613"/>
    </location>
</feature>
<dbReference type="InterPro" id="IPR005546">
    <property type="entry name" value="Autotransporte_beta"/>
</dbReference>
<name>A0ABQ3BME0_9GAMM</name>
<feature type="region of interest" description="Disordered" evidence="1">
    <location>
        <begin position="580"/>
        <end position="618"/>
    </location>
</feature>
<protein>
    <recommendedName>
        <fullName evidence="3">Autotransporter domain-containing protein</fullName>
    </recommendedName>
</protein>
<gene>
    <name evidence="4" type="ORF">GCM10008101_00740</name>
</gene>
<evidence type="ECO:0000313" key="5">
    <source>
        <dbReference type="Proteomes" id="UP000643403"/>
    </source>
</evidence>
<dbReference type="NCBIfam" id="TIGR01414">
    <property type="entry name" value="autotrans_barl"/>
    <property type="match status" value="1"/>
</dbReference>
<feature type="signal peptide" evidence="2">
    <location>
        <begin position="1"/>
        <end position="37"/>
    </location>
</feature>
<dbReference type="RefSeq" id="WP_189446360.1">
    <property type="nucleotide sequence ID" value="NZ_BMXY01000001.1"/>
</dbReference>
<proteinExistence type="predicted"/>
<accession>A0ABQ3BME0</accession>
<comment type="caution">
    <text evidence="4">The sequence shown here is derived from an EMBL/GenBank/DDBJ whole genome shotgun (WGS) entry which is preliminary data.</text>
</comment>
<dbReference type="InterPro" id="IPR012332">
    <property type="entry name" value="Autotransporter_pectin_lyase_C"/>
</dbReference>
<evidence type="ECO:0000256" key="1">
    <source>
        <dbReference type="SAM" id="MobiDB-lite"/>
    </source>
</evidence>
<dbReference type="Proteomes" id="UP000643403">
    <property type="component" value="Unassembled WGS sequence"/>
</dbReference>
<sequence>MTVRTPGRRAMKARCPFRPTALAVALALAGAASPAFALGCKLDRDGDSVVLSRNPLELPGNYSYYGFGSNRVDVPYEATGLDRLEVRNCLVDGILHDALVTDRPIELVYDNGDVRGDGKNSAAWNTTIDLHNRTVVHGAGTGRNRFVISAGGFWSFLGPSGPVPLDVVFDGGKFGGGGLGRFVFDPAGVIRDDTLTVNGGVIADPVYLGGGNDRIDIRGGDSSERGTIYGDGGHYAAADLNAFGNRFDDTFTLTGGRIDTLHGDSGDGEAVRDATGRYTQDGSPAGNDHFLLDGGWVRDLMGDDGDDHLDLRGTSSLYEFRGGFGSDTVDVAAGASLDHVYAFEGDSGSGTALDIHQSRNTDVDVIRFHGQVFEIASDHDHGCASGNNCSKHVDVHGFERIELLDGARASLYAAIPGLGGRVLGDGTQVAGHSLLIDASSSLATRNNGLSGSTLHLSVVNNGTIDLGQDAAGDTLDVSGDWSGGGRVLMSTVFAGDTSASDRLRIYGNASGRTILDIAQAAGSVGAQTVDGILVVDMRGTSTADAFVLAAPITTANGLWQYRLEKASTGINAGRFVLTSAVPAKDPPTTPPTTPPPTTPPGGTPPPDATPPPSDGNARLLAPTVATVAGTGTAAQALIVDGIADADARATALRDRTGAGHGDAPIWLRARGDRLRAHGERFGEDMRRMSLQAGIDLQQDDDVTRGVMVRVAHADGDIEDRLRPTLGGFATALSPDVGDVRLRAYTLGGYQTLRFARGLSFDVTAEAGRLQARMSPENALRVDTDGWAAALSTTLAGTFGAGDWTWQPQAQLIAAHTSLDGLDGSVISDRLTQNALRGRVGLRLSSRGDATTRVYGVANLWRDLRDANDVVFHGGSDSTSVQAGSARSWVEVGVGLAGGRGDGAWFVDLRSERGIGAGGREAMAAQAGINLRW</sequence>
<dbReference type="Pfam" id="PF03797">
    <property type="entry name" value="Autotransporter"/>
    <property type="match status" value="1"/>
</dbReference>
<dbReference type="Gene3D" id="2.40.128.130">
    <property type="entry name" value="Autotransporter beta-domain"/>
    <property type="match status" value="1"/>
</dbReference>
<keyword evidence="2" id="KW-0732">Signal</keyword>
<dbReference type="InterPro" id="IPR043990">
    <property type="entry name" value="AC_1"/>
</dbReference>
<keyword evidence="5" id="KW-1185">Reference proteome</keyword>
<dbReference type="SUPFAM" id="SSF51126">
    <property type="entry name" value="Pectin lyase-like"/>
    <property type="match status" value="1"/>
</dbReference>
<dbReference type="PROSITE" id="PS51208">
    <property type="entry name" value="AUTOTRANSPORTER"/>
    <property type="match status" value="1"/>
</dbReference>